<dbReference type="InterPro" id="IPR000515">
    <property type="entry name" value="MetI-like"/>
</dbReference>
<dbReference type="PANTHER" id="PTHR43163">
    <property type="entry name" value="DIPEPTIDE TRANSPORT SYSTEM PERMEASE PROTEIN DPPB-RELATED"/>
    <property type="match status" value="1"/>
</dbReference>
<feature type="transmembrane region" description="Helical" evidence="7">
    <location>
        <begin position="96"/>
        <end position="120"/>
    </location>
</feature>
<dbReference type="InterPro" id="IPR045621">
    <property type="entry name" value="BPD_transp_1_N"/>
</dbReference>
<dbReference type="RefSeq" id="WP_109774533.1">
    <property type="nucleotide sequence ID" value="NZ_QGDQ01000012.1"/>
</dbReference>
<dbReference type="OrthoDB" id="147688at2"/>
<dbReference type="AlphaFoldDB" id="A0A316A7U1"/>
<keyword evidence="4 7" id="KW-0812">Transmembrane</keyword>
<dbReference type="InterPro" id="IPR035906">
    <property type="entry name" value="MetI-like_sf"/>
</dbReference>
<keyword evidence="10" id="KW-1185">Reference proteome</keyword>
<dbReference type="Pfam" id="PF19300">
    <property type="entry name" value="BPD_transp_1_N"/>
    <property type="match status" value="1"/>
</dbReference>
<evidence type="ECO:0000256" key="2">
    <source>
        <dbReference type="ARBA" id="ARBA00022448"/>
    </source>
</evidence>
<dbReference type="SUPFAM" id="SSF161098">
    <property type="entry name" value="MetI-like"/>
    <property type="match status" value="1"/>
</dbReference>
<evidence type="ECO:0000313" key="10">
    <source>
        <dbReference type="Proteomes" id="UP000245469"/>
    </source>
</evidence>
<proteinExistence type="inferred from homology"/>
<name>A0A316A7U1_9ACTN</name>
<reference evidence="9 10" key="1">
    <citation type="submission" date="2018-03" db="EMBL/GenBank/DDBJ databases">
        <title>Genomic Encyclopedia of Archaeal and Bacterial Type Strains, Phase II (KMG-II): from individual species to whole genera.</title>
        <authorList>
            <person name="Goeker M."/>
        </authorList>
    </citation>
    <scope>NUCLEOTIDE SEQUENCE [LARGE SCALE GENOMIC DNA]</scope>
    <source>
        <strain evidence="9 10">DSM 44889</strain>
    </source>
</reference>
<dbReference type="Gene3D" id="1.10.3720.10">
    <property type="entry name" value="MetI-like"/>
    <property type="match status" value="1"/>
</dbReference>
<feature type="transmembrane region" description="Helical" evidence="7">
    <location>
        <begin position="174"/>
        <end position="192"/>
    </location>
</feature>
<evidence type="ECO:0000256" key="5">
    <source>
        <dbReference type="ARBA" id="ARBA00022989"/>
    </source>
</evidence>
<sequence length="312" mass="32704">MLRRVLAQLGGLLSTLVIASAVIFGALVLTPGDPVSAIIGGVQPTPELIAQVRADHHLDAPVWERYLQWVGGILSGDLGQSMVYKTSISALLAPRIAVTATLVAYAATIVALVGIGSGILASRGGPWDQAVLVSTTVGLAMPTFVVAILLVWVFARLLGWFPVLGVGDGGWDTLRHLTLPAVSLAIIYIAYVSRITRGSLVAQQTREHVETARVRGIPSARIFRAHVLRNASPQILAVSGTTFASMFATAAIAEQAFGLGGVGALFTEAASRKDIPVVQVIALLMVSIFVAANALVDIIAALIDPRSDRTHA</sequence>
<dbReference type="CDD" id="cd06261">
    <property type="entry name" value="TM_PBP2"/>
    <property type="match status" value="1"/>
</dbReference>
<organism evidence="9 10">
    <name type="scientific">Quadrisphaera granulorum</name>
    <dbReference type="NCBI Taxonomy" id="317664"/>
    <lineage>
        <taxon>Bacteria</taxon>
        <taxon>Bacillati</taxon>
        <taxon>Actinomycetota</taxon>
        <taxon>Actinomycetes</taxon>
        <taxon>Kineosporiales</taxon>
        <taxon>Kineosporiaceae</taxon>
        <taxon>Quadrisphaera</taxon>
    </lineage>
</organism>
<comment type="caution">
    <text evidence="9">The sequence shown here is derived from an EMBL/GenBank/DDBJ whole genome shotgun (WGS) entry which is preliminary data.</text>
</comment>
<keyword evidence="2 7" id="KW-0813">Transport</keyword>
<dbReference type="EMBL" id="QGDQ01000012">
    <property type="protein sequence ID" value="PWJ53509.1"/>
    <property type="molecule type" value="Genomic_DNA"/>
</dbReference>
<evidence type="ECO:0000313" key="9">
    <source>
        <dbReference type="EMBL" id="PWJ53509.1"/>
    </source>
</evidence>
<evidence type="ECO:0000256" key="4">
    <source>
        <dbReference type="ARBA" id="ARBA00022692"/>
    </source>
</evidence>
<dbReference type="Pfam" id="PF00528">
    <property type="entry name" value="BPD_transp_1"/>
    <property type="match status" value="1"/>
</dbReference>
<comment type="similarity">
    <text evidence="7">Belongs to the binding-protein-dependent transport system permease family.</text>
</comment>
<feature type="domain" description="ABC transmembrane type-1" evidence="8">
    <location>
        <begin position="96"/>
        <end position="296"/>
    </location>
</feature>
<feature type="transmembrane region" description="Helical" evidence="7">
    <location>
        <begin position="235"/>
        <end position="257"/>
    </location>
</feature>
<keyword evidence="5 7" id="KW-1133">Transmembrane helix</keyword>
<dbReference type="PANTHER" id="PTHR43163:SF7">
    <property type="entry name" value="DIPEPTIDE-TRANSPORT INTEGRAL MEMBRANE PROTEIN ABC TRANSPORTER DPPB-RELATED"/>
    <property type="match status" value="1"/>
</dbReference>
<evidence type="ECO:0000256" key="6">
    <source>
        <dbReference type="ARBA" id="ARBA00023136"/>
    </source>
</evidence>
<comment type="subcellular location">
    <subcellularLocation>
        <location evidence="1 7">Cell membrane</location>
        <topology evidence="1 7">Multi-pass membrane protein</topology>
    </subcellularLocation>
</comment>
<feature type="transmembrane region" description="Helical" evidence="7">
    <location>
        <begin position="132"/>
        <end position="154"/>
    </location>
</feature>
<accession>A0A316A7U1</accession>
<dbReference type="GO" id="GO:0005886">
    <property type="term" value="C:plasma membrane"/>
    <property type="evidence" value="ECO:0007669"/>
    <property type="project" value="UniProtKB-SubCell"/>
</dbReference>
<keyword evidence="3" id="KW-1003">Cell membrane</keyword>
<feature type="transmembrane region" description="Helical" evidence="7">
    <location>
        <begin position="277"/>
        <end position="303"/>
    </location>
</feature>
<evidence type="ECO:0000259" key="8">
    <source>
        <dbReference type="PROSITE" id="PS50928"/>
    </source>
</evidence>
<dbReference type="Proteomes" id="UP000245469">
    <property type="component" value="Unassembled WGS sequence"/>
</dbReference>
<dbReference type="PROSITE" id="PS50928">
    <property type="entry name" value="ABC_TM1"/>
    <property type="match status" value="1"/>
</dbReference>
<evidence type="ECO:0000256" key="1">
    <source>
        <dbReference type="ARBA" id="ARBA00004651"/>
    </source>
</evidence>
<dbReference type="GO" id="GO:0055085">
    <property type="term" value="P:transmembrane transport"/>
    <property type="evidence" value="ECO:0007669"/>
    <property type="project" value="InterPro"/>
</dbReference>
<evidence type="ECO:0000256" key="3">
    <source>
        <dbReference type="ARBA" id="ARBA00022475"/>
    </source>
</evidence>
<keyword evidence="6 7" id="KW-0472">Membrane</keyword>
<protein>
    <submittedName>
        <fullName evidence="9">Peptide/nickel transport system permease protein</fullName>
    </submittedName>
</protein>
<gene>
    <name evidence="9" type="ORF">BXY45_11282</name>
</gene>
<evidence type="ECO:0000256" key="7">
    <source>
        <dbReference type="RuleBase" id="RU363032"/>
    </source>
</evidence>